<dbReference type="Pfam" id="PF02321">
    <property type="entry name" value="OEP"/>
    <property type="match status" value="2"/>
</dbReference>
<evidence type="ECO:0000256" key="2">
    <source>
        <dbReference type="RuleBase" id="RU362097"/>
    </source>
</evidence>
<feature type="signal peptide" evidence="2">
    <location>
        <begin position="1"/>
        <end position="22"/>
    </location>
</feature>
<proteinExistence type="inferred from homology"/>
<evidence type="ECO:0000256" key="3">
    <source>
        <dbReference type="SAM" id="Coils"/>
    </source>
</evidence>
<dbReference type="PROSITE" id="PS51257">
    <property type="entry name" value="PROKAR_LIPOPROTEIN"/>
    <property type="match status" value="1"/>
</dbReference>
<gene>
    <name evidence="4" type="ORF">KWG56_14795</name>
</gene>
<protein>
    <submittedName>
        <fullName evidence="4">Efflux transporter outer membrane subunit</fullName>
    </submittedName>
</protein>
<sequence>MRRLLTLSAAAALLAACQTIPTVDPAVQVAADQYPVESVSDAQTAADLDWRGVFVDPRLQQLVEIALSDSRPLRLALLEADAAQAQLRMQRSSFWPQIGVSGAYTRARSGIGDGEQSQAQAGLGLSTFELDLFGRLRAQSEAAFQSYLAAGEGAQAARITLSATVADAYVATLAARERVRLTEATLTDWQASERLTRQLYDAGQADGSEVASSEAQVRSAEADLQAARRDAAVAENALVLVVGRPLAADQLGTATFETSPVLTRLPVGLPSDLLTRRPDIRQAERSLFAARADIRAARRAFLPSIALTGQYGYASSDLDSLFDGPEVWSFTPQISVPIFQGGRLQAQLDLSVIRQNAAVAGYEWAIQRAFAEVSDGLAARETYDRQIAAQRQAVEAASRRVTLAEARYRAGATSRLELLDAQRQLYGGQLALLGAQAAQSSASIALYRALGGGPKVDGDGG</sequence>
<dbReference type="InterPro" id="IPR010131">
    <property type="entry name" value="MdtP/NodT-like"/>
</dbReference>
<dbReference type="GeneID" id="94376554"/>
<name>A0ABX8TL22_9CAUL</name>
<evidence type="ECO:0000256" key="1">
    <source>
        <dbReference type="ARBA" id="ARBA00007613"/>
    </source>
</evidence>
<dbReference type="PANTHER" id="PTHR30203:SF32">
    <property type="entry name" value="CATION EFFLUX SYSTEM PROTEIN CUSC"/>
    <property type="match status" value="1"/>
</dbReference>
<organism evidence="4 5">
    <name type="scientific">Brevundimonas nasdae</name>
    <dbReference type="NCBI Taxonomy" id="172043"/>
    <lineage>
        <taxon>Bacteria</taxon>
        <taxon>Pseudomonadati</taxon>
        <taxon>Pseudomonadota</taxon>
        <taxon>Alphaproteobacteria</taxon>
        <taxon>Caulobacterales</taxon>
        <taxon>Caulobacteraceae</taxon>
        <taxon>Brevundimonas</taxon>
    </lineage>
</organism>
<feature type="chain" id="PRO_5045012394" evidence="2">
    <location>
        <begin position="23"/>
        <end position="461"/>
    </location>
</feature>
<evidence type="ECO:0000313" key="4">
    <source>
        <dbReference type="EMBL" id="QYC09824.1"/>
    </source>
</evidence>
<dbReference type="RefSeq" id="WP_219352717.1">
    <property type="nucleotide sequence ID" value="NZ_CP080034.1"/>
</dbReference>
<keyword evidence="2" id="KW-0732">Signal</keyword>
<dbReference type="Proteomes" id="UP000824334">
    <property type="component" value="Chromosome"/>
</dbReference>
<reference evidence="4 5" key="1">
    <citation type="submission" date="2021-07" db="EMBL/GenBank/DDBJ databases">
        <title>Isolation and characterization of bacteria from a gold mining with a capacity of golden bioaccumulation.</title>
        <authorList>
            <person name="Yang X.J."/>
        </authorList>
    </citation>
    <scope>NUCLEOTIDE SEQUENCE [LARGE SCALE GENOMIC DNA]</scope>
    <source>
        <strain evidence="4 5">Au29</strain>
    </source>
</reference>
<dbReference type="EMBL" id="CP080034">
    <property type="protein sequence ID" value="QYC09824.1"/>
    <property type="molecule type" value="Genomic_DNA"/>
</dbReference>
<keyword evidence="2" id="KW-0449">Lipoprotein</keyword>
<dbReference type="NCBIfam" id="TIGR01845">
    <property type="entry name" value="outer_NodT"/>
    <property type="match status" value="1"/>
</dbReference>
<keyword evidence="3" id="KW-0175">Coiled coil</keyword>
<comment type="subcellular location">
    <subcellularLocation>
        <location evidence="2">Cell membrane</location>
        <topology evidence="2">Lipid-anchor</topology>
    </subcellularLocation>
</comment>
<comment type="similarity">
    <text evidence="1 2">Belongs to the outer membrane factor (OMF) (TC 1.B.17) family.</text>
</comment>
<keyword evidence="2" id="KW-0812">Transmembrane</keyword>
<keyword evidence="2" id="KW-1134">Transmembrane beta strand</keyword>
<keyword evidence="5" id="KW-1185">Reference proteome</keyword>
<keyword evidence="2" id="KW-0564">Palmitate</keyword>
<evidence type="ECO:0000313" key="5">
    <source>
        <dbReference type="Proteomes" id="UP000824334"/>
    </source>
</evidence>
<dbReference type="InterPro" id="IPR003423">
    <property type="entry name" value="OMP_efflux"/>
</dbReference>
<keyword evidence="2" id="KW-0472">Membrane</keyword>
<dbReference type="PANTHER" id="PTHR30203">
    <property type="entry name" value="OUTER MEMBRANE CATION EFFLUX PROTEIN"/>
    <property type="match status" value="1"/>
</dbReference>
<accession>A0ABX8TL22</accession>
<feature type="coiled-coil region" evidence="3">
    <location>
        <begin position="210"/>
        <end position="237"/>
    </location>
</feature>